<dbReference type="SUPFAM" id="SSF53335">
    <property type="entry name" value="S-adenosyl-L-methionine-dependent methyltransferases"/>
    <property type="match status" value="1"/>
</dbReference>
<proteinExistence type="predicted"/>
<gene>
    <name evidence="1" type="ORF">AUP42_15665</name>
</gene>
<dbReference type="RefSeq" id="WP_062950401.1">
    <property type="nucleotide sequence ID" value="NZ_LPVY01000005.1"/>
</dbReference>
<name>A0A154LAB1_9PROT</name>
<protein>
    <recommendedName>
        <fullName evidence="3">Methyltransferase domain-containing protein</fullName>
    </recommendedName>
</protein>
<dbReference type="AlphaFoldDB" id="A0A154LAB1"/>
<reference evidence="1 2" key="1">
    <citation type="submission" date="2015-12" db="EMBL/GenBank/DDBJ databases">
        <title>Genome sequence of Thalassospira lucentensis MCCC 1A02072.</title>
        <authorList>
            <person name="Lu L."/>
            <person name="Lai Q."/>
            <person name="Shao Z."/>
            <person name="Qian P."/>
        </authorList>
    </citation>
    <scope>NUCLEOTIDE SEQUENCE [LARGE SCALE GENOMIC DNA]</scope>
    <source>
        <strain evidence="1 2">MCCC 1A02072</strain>
    </source>
</reference>
<dbReference type="Gene3D" id="3.40.50.150">
    <property type="entry name" value="Vaccinia Virus protein VP39"/>
    <property type="match status" value="1"/>
</dbReference>
<dbReference type="Proteomes" id="UP000076335">
    <property type="component" value="Unassembled WGS sequence"/>
</dbReference>
<organism evidence="1 2">
    <name type="scientific">Thalassospira lucentensis</name>
    <dbReference type="NCBI Taxonomy" id="168935"/>
    <lineage>
        <taxon>Bacteria</taxon>
        <taxon>Pseudomonadati</taxon>
        <taxon>Pseudomonadota</taxon>
        <taxon>Alphaproteobacteria</taxon>
        <taxon>Rhodospirillales</taxon>
        <taxon>Thalassospiraceae</taxon>
        <taxon>Thalassospira</taxon>
    </lineage>
</organism>
<dbReference type="Pfam" id="PF13489">
    <property type="entry name" value="Methyltransf_23"/>
    <property type="match status" value="1"/>
</dbReference>
<sequence length="253" mass="29064">MSGTESYKNVYNDDFFAYTSGISWKSAQRVVPVFRELLPFCQSVADFGCAEGVWLKCWMRNGVEDVVGVDGDYIDKNALHIPKEKFFAFNLDEAVDLGRRFDVVCSLEVAEHLSPECSRQFVQSLTRHSDIVIFSAAPPGQGGEFHMNEREYDEWRGFFLEEGYEAYDCIRPKLQSFQDVSFWYRYNIVLYVRKDKADQLSELIKTTKVGVDAKILDVAPPIFKLRKFIVKFIPYTLQNKLAALKSKLRSIAG</sequence>
<dbReference type="EMBL" id="LPVY01000005">
    <property type="protein sequence ID" value="KZB66958.1"/>
    <property type="molecule type" value="Genomic_DNA"/>
</dbReference>
<accession>A0A154LAB1</accession>
<dbReference type="OrthoDB" id="9791837at2"/>
<evidence type="ECO:0008006" key="3">
    <source>
        <dbReference type="Google" id="ProtNLM"/>
    </source>
</evidence>
<evidence type="ECO:0000313" key="1">
    <source>
        <dbReference type="EMBL" id="KZB66958.1"/>
    </source>
</evidence>
<comment type="caution">
    <text evidence="1">The sequence shown here is derived from an EMBL/GenBank/DDBJ whole genome shotgun (WGS) entry which is preliminary data.</text>
</comment>
<evidence type="ECO:0000313" key="2">
    <source>
        <dbReference type="Proteomes" id="UP000076335"/>
    </source>
</evidence>
<dbReference type="InterPro" id="IPR029063">
    <property type="entry name" value="SAM-dependent_MTases_sf"/>
</dbReference>